<feature type="non-terminal residue" evidence="1">
    <location>
        <position position="300"/>
    </location>
</feature>
<dbReference type="AlphaFoldDB" id="A0A382TMX6"/>
<organism evidence="1">
    <name type="scientific">marine metagenome</name>
    <dbReference type="NCBI Taxonomy" id="408172"/>
    <lineage>
        <taxon>unclassified sequences</taxon>
        <taxon>metagenomes</taxon>
        <taxon>ecological metagenomes</taxon>
    </lineage>
</organism>
<evidence type="ECO:0000313" key="1">
    <source>
        <dbReference type="EMBL" id="SVD23303.1"/>
    </source>
</evidence>
<accession>A0A382TMX6</accession>
<dbReference type="EMBL" id="UINC01137763">
    <property type="protein sequence ID" value="SVD23303.1"/>
    <property type="molecule type" value="Genomic_DNA"/>
</dbReference>
<protein>
    <submittedName>
        <fullName evidence="1">Uncharacterized protein</fullName>
    </submittedName>
</protein>
<name>A0A382TMX6_9ZZZZ</name>
<reference evidence="1" key="1">
    <citation type="submission" date="2018-05" db="EMBL/GenBank/DDBJ databases">
        <authorList>
            <person name="Lanie J.A."/>
            <person name="Ng W.-L."/>
            <person name="Kazmierczak K.M."/>
            <person name="Andrzejewski T.M."/>
            <person name="Davidsen T.M."/>
            <person name="Wayne K.J."/>
            <person name="Tettelin H."/>
            <person name="Glass J.I."/>
            <person name="Rusch D."/>
            <person name="Podicherti R."/>
            <person name="Tsui H.-C.T."/>
            <person name="Winkler M.E."/>
        </authorList>
    </citation>
    <scope>NUCLEOTIDE SEQUENCE</scope>
</reference>
<feature type="non-terminal residue" evidence="1">
    <location>
        <position position="1"/>
    </location>
</feature>
<sequence length="300" mass="31370">TTTLVKNEDAYEASYDNSAGVATVGRWISKYAGALGNSLKVSVCASSNAYYNDNVTTTSAAEAKGQTLISVTDADVFTIRDIIRFAGHNTEYRVTASDNTSGAETVTVEALAQPAGTGLTVAVANAVQISRYWEFYNQFDKAPGKSGTASAVTGSSDDEIHVVVADEDGTITGTQNEVLERYAFVSLASDGKDSQGASNYYANVIQRSSEWVYHGGQSTAIYASASDSRTHAGSVATAFTRPSSPVTDSLTAGADGRLPTAAQKYTAWTDKFGDGETSDISFIVVGSTQTDNGSGVAQDI</sequence>
<gene>
    <name evidence="1" type="ORF">METZ01_LOCUS376157</name>
</gene>
<proteinExistence type="predicted"/>